<sequence>MSVLILFVLLSECALGQDVGSSIEVGTVDGVVRGYKKGNINYFRGIPYAAVDENNPFADARPYPHFDQPYAATDDSVICPQYSNGIKGSIQCLRVNVYTPQNALPGQDLPTMVFLHGGGFYEGSGSLKDWAPNFLVKHNVILVTVNYRLGPYGNLCIPNTKYNNQGLKDQVLALKWVKRNIVKFGGDVNNIVLFGHSAGSVSADIHLLYNRENLFNKVILQSGQAVSPLITDATPYETYAKDIGMSDENIDIDRFIEKLASINVNTFINNTKHYIFRPCIDGDFITNAPPTKNMQNIQIMVGDTDKETLFFYRDVKSFQSFDLSTDLRQAFTDSVVNVKNIDEIKKRYELDQENEDRLKDLTIDFGSDLFFNFPTVRSIRYYLQSNATVYRYVFKYDGDRNFVKKRERLTWPGATHGDELGYLFDIMSSNKITDLHVVDWICLLWTNFAKFGNPTPPPWSPELPVTWPRTTAATDRYLQIDRELIILDGPYTVRMAFWDSFYGQHGQAARGIRLGEQWTGSV</sequence>
<reference evidence="9" key="1">
    <citation type="submission" date="2025-08" db="UniProtKB">
        <authorList>
            <consortium name="RefSeq"/>
        </authorList>
    </citation>
    <scope>IDENTIFICATION</scope>
    <source>
        <tissue evidence="9">Whole larval tissue</tissue>
    </source>
</reference>
<dbReference type="Pfam" id="PF00135">
    <property type="entry name" value="COesterase"/>
    <property type="match status" value="1"/>
</dbReference>
<dbReference type="InterPro" id="IPR050309">
    <property type="entry name" value="Type-B_Carboxylest/Lipase"/>
</dbReference>
<keyword evidence="8" id="KW-1185">Reference proteome</keyword>
<feature type="signal peptide" evidence="6">
    <location>
        <begin position="1"/>
        <end position="16"/>
    </location>
</feature>
<protein>
    <recommendedName>
        <fullName evidence="6">Carboxylic ester hydrolase</fullName>
        <ecNumber evidence="6">3.1.1.-</ecNumber>
    </recommendedName>
</protein>
<dbReference type="SUPFAM" id="SSF53474">
    <property type="entry name" value="alpha/beta-Hydrolases"/>
    <property type="match status" value="1"/>
</dbReference>
<dbReference type="PANTHER" id="PTHR11559">
    <property type="entry name" value="CARBOXYLESTERASE"/>
    <property type="match status" value="1"/>
</dbReference>
<dbReference type="GeneID" id="118281124"/>
<dbReference type="InterPro" id="IPR019826">
    <property type="entry name" value="Carboxylesterase_B_AS"/>
</dbReference>
<keyword evidence="5" id="KW-0325">Glycoprotein</keyword>
<evidence type="ECO:0000256" key="4">
    <source>
        <dbReference type="ARBA" id="ARBA00023157"/>
    </source>
</evidence>
<evidence type="ECO:0000313" key="9">
    <source>
        <dbReference type="RefSeq" id="XP_035457497.2"/>
    </source>
</evidence>
<comment type="similarity">
    <text evidence="1 6">Belongs to the type-B carboxylesterase/lipase family.</text>
</comment>
<dbReference type="OrthoDB" id="10039931at2759"/>
<dbReference type="RefSeq" id="XP_035457497.2">
    <property type="nucleotide sequence ID" value="XM_035601604.2"/>
</dbReference>
<evidence type="ECO:0000256" key="5">
    <source>
        <dbReference type="ARBA" id="ARBA00023180"/>
    </source>
</evidence>
<evidence type="ECO:0000313" key="8">
    <source>
        <dbReference type="Proteomes" id="UP000829999"/>
    </source>
</evidence>
<feature type="domain" description="Carboxylesterase type B" evidence="7">
    <location>
        <begin position="23"/>
        <end position="498"/>
    </location>
</feature>
<evidence type="ECO:0000256" key="1">
    <source>
        <dbReference type="ARBA" id="ARBA00005964"/>
    </source>
</evidence>
<keyword evidence="3 6" id="KW-0378">Hydrolase</keyword>
<dbReference type="Proteomes" id="UP000829999">
    <property type="component" value="Chromosome 19"/>
</dbReference>
<dbReference type="AlphaFoldDB" id="A0A9R0DJU4"/>
<evidence type="ECO:0000256" key="2">
    <source>
        <dbReference type="ARBA" id="ARBA00022487"/>
    </source>
</evidence>
<keyword evidence="6" id="KW-0732">Signal</keyword>
<keyword evidence="2" id="KW-0719">Serine esterase</keyword>
<keyword evidence="4" id="KW-1015">Disulfide bond</keyword>
<name>A0A9R0DJU4_SPOFR</name>
<evidence type="ECO:0000256" key="3">
    <source>
        <dbReference type="ARBA" id="ARBA00022801"/>
    </source>
</evidence>
<feature type="chain" id="PRO_5040531002" description="Carboxylic ester hydrolase" evidence="6">
    <location>
        <begin position="17"/>
        <end position="522"/>
    </location>
</feature>
<dbReference type="InterPro" id="IPR002018">
    <property type="entry name" value="CarbesteraseB"/>
</dbReference>
<evidence type="ECO:0000256" key="6">
    <source>
        <dbReference type="RuleBase" id="RU361235"/>
    </source>
</evidence>
<organism evidence="8 9">
    <name type="scientific">Spodoptera frugiperda</name>
    <name type="common">Fall armyworm</name>
    <dbReference type="NCBI Taxonomy" id="7108"/>
    <lineage>
        <taxon>Eukaryota</taxon>
        <taxon>Metazoa</taxon>
        <taxon>Ecdysozoa</taxon>
        <taxon>Arthropoda</taxon>
        <taxon>Hexapoda</taxon>
        <taxon>Insecta</taxon>
        <taxon>Pterygota</taxon>
        <taxon>Neoptera</taxon>
        <taxon>Endopterygota</taxon>
        <taxon>Lepidoptera</taxon>
        <taxon>Glossata</taxon>
        <taxon>Ditrysia</taxon>
        <taxon>Noctuoidea</taxon>
        <taxon>Noctuidae</taxon>
        <taxon>Amphipyrinae</taxon>
        <taxon>Spodoptera</taxon>
    </lineage>
</organism>
<dbReference type="InterPro" id="IPR029058">
    <property type="entry name" value="AB_hydrolase_fold"/>
</dbReference>
<dbReference type="Gene3D" id="3.40.50.1820">
    <property type="entry name" value="alpha/beta hydrolase"/>
    <property type="match status" value="1"/>
</dbReference>
<dbReference type="EC" id="3.1.1.-" evidence="6"/>
<dbReference type="GO" id="GO:0052689">
    <property type="term" value="F:carboxylic ester hydrolase activity"/>
    <property type="evidence" value="ECO:0007669"/>
    <property type="project" value="UniProtKB-KW"/>
</dbReference>
<proteinExistence type="inferred from homology"/>
<evidence type="ECO:0000259" key="7">
    <source>
        <dbReference type="Pfam" id="PF00135"/>
    </source>
</evidence>
<accession>A0A9R0DJU4</accession>
<gene>
    <name evidence="9" type="primary">LOC118281124</name>
</gene>
<dbReference type="PROSITE" id="PS00122">
    <property type="entry name" value="CARBOXYLESTERASE_B_1"/>
    <property type="match status" value="1"/>
</dbReference>